<gene>
    <name evidence="7" type="ORF">PYW07_017434</name>
</gene>
<dbReference type="InterPro" id="IPR001362">
    <property type="entry name" value="Glyco_hydro_32"/>
</dbReference>
<evidence type="ECO:0000256" key="2">
    <source>
        <dbReference type="ARBA" id="ARBA00022801"/>
    </source>
</evidence>
<proteinExistence type="inferred from homology"/>
<dbReference type="AlphaFoldDB" id="A0AAD7YWE6"/>
<feature type="domain" description="Glycosyl hydrolase family 32 C-terminal" evidence="6">
    <location>
        <begin position="371"/>
        <end position="445"/>
    </location>
</feature>
<dbReference type="Gene3D" id="2.60.120.560">
    <property type="entry name" value="Exo-inulinase, domain 1"/>
    <property type="match status" value="1"/>
</dbReference>
<comment type="caution">
    <text evidence="7">The sequence shown here is derived from an EMBL/GenBank/DDBJ whole genome shotgun (WGS) entry which is preliminary data.</text>
</comment>
<dbReference type="InterPro" id="IPR013148">
    <property type="entry name" value="Glyco_hydro_32_N"/>
</dbReference>
<comment type="catalytic activity">
    <reaction evidence="4">
        <text>Hydrolysis of terminal non-reducing beta-D-fructofuranoside residues in beta-D-fructofuranosides.</text>
        <dbReference type="EC" id="3.2.1.26"/>
    </reaction>
</comment>
<dbReference type="PANTHER" id="PTHR43101:SF1">
    <property type="entry name" value="BETA-FRUCTOSIDASE"/>
    <property type="match status" value="1"/>
</dbReference>
<dbReference type="InterPro" id="IPR006232">
    <property type="entry name" value="Suc6P_hydrolase"/>
</dbReference>
<dbReference type="EC" id="3.2.1.26" evidence="4"/>
<evidence type="ECO:0000259" key="5">
    <source>
        <dbReference type="Pfam" id="PF00251"/>
    </source>
</evidence>
<protein>
    <recommendedName>
        <fullName evidence="4">Sucrose-6-phosphate hydrolase</fullName>
        <ecNumber evidence="4">3.2.1.26</ecNumber>
    </recommendedName>
</protein>
<accession>A0AAD7YWE6</accession>
<keyword evidence="2 4" id="KW-0378">Hydrolase</keyword>
<dbReference type="GO" id="GO:0005737">
    <property type="term" value="C:cytoplasm"/>
    <property type="evidence" value="ECO:0007669"/>
    <property type="project" value="InterPro"/>
</dbReference>
<dbReference type="PANTHER" id="PTHR43101">
    <property type="entry name" value="BETA-FRUCTOSIDASE"/>
    <property type="match status" value="1"/>
</dbReference>
<dbReference type="GO" id="GO:0005975">
    <property type="term" value="P:carbohydrate metabolic process"/>
    <property type="evidence" value="ECO:0007669"/>
    <property type="project" value="InterPro"/>
</dbReference>
<dbReference type="Pfam" id="PF00251">
    <property type="entry name" value="Glyco_hydro_32N"/>
    <property type="match status" value="1"/>
</dbReference>
<evidence type="ECO:0000313" key="7">
    <source>
        <dbReference type="EMBL" id="KAJ8730396.1"/>
    </source>
</evidence>
<dbReference type="GO" id="GO:0004564">
    <property type="term" value="F:beta-fructofuranosidase activity"/>
    <property type="evidence" value="ECO:0007669"/>
    <property type="project" value="UniProtKB-EC"/>
</dbReference>
<dbReference type="SUPFAM" id="SSF49899">
    <property type="entry name" value="Concanavalin A-like lectins/glucanases"/>
    <property type="match status" value="1"/>
</dbReference>
<reference evidence="7" key="1">
    <citation type="submission" date="2023-03" db="EMBL/GenBank/DDBJ databases">
        <title>Chromosome-level genomes of two armyworms, Mythimna separata and Mythimna loreyi, provide insights into the biosynthesis and reception of sex pheromones.</title>
        <authorList>
            <person name="Zhao H."/>
        </authorList>
    </citation>
    <scope>NUCLEOTIDE SEQUENCE</scope>
    <source>
        <strain evidence="7">BeijingLab</strain>
        <tissue evidence="7">Pupa</tissue>
    </source>
</reference>
<dbReference type="SMART" id="SM00640">
    <property type="entry name" value="Glyco_32"/>
    <property type="match status" value="1"/>
</dbReference>
<dbReference type="CDD" id="cd08996">
    <property type="entry name" value="GH32_FFase"/>
    <property type="match status" value="1"/>
</dbReference>
<keyword evidence="3 4" id="KW-0326">Glycosidase</keyword>
<dbReference type="Proteomes" id="UP001231518">
    <property type="component" value="Chromosome 9"/>
</dbReference>
<evidence type="ECO:0000259" key="6">
    <source>
        <dbReference type="Pfam" id="PF08244"/>
    </source>
</evidence>
<dbReference type="InterPro" id="IPR023296">
    <property type="entry name" value="Glyco_hydro_beta-prop_sf"/>
</dbReference>
<evidence type="ECO:0000256" key="1">
    <source>
        <dbReference type="ARBA" id="ARBA00009902"/>
    </source>
</evidence>
<comment type="similarity">
    <text evidence="1 4">Belongs to the glycosyl hydrolase 32 family.</text>
</comment>
<dbReference type="Gene3D" id="2.115.10.20">
    <property type="entry name" value="Glycosyl hydrolase domain, family 43"/>
    <property type="match status" value="1"/>
</dbReference>
<name>A0AAD7YWE6_MYTSE</name>
<evidence type="ECO:0000256" key="4">
    <source>
        <dbReference type="RuleBase" id="RU362110"/>
    </source>
</evidence>
<sequence length="500" mass="57970">MVKEVLDKTELEIYVQESIPNVNHTKLKLHYHVTPPIGWMNAPNGFLFYKDQYHLFYQFYPYDTQWGPMHWGHVVSPDLVTWRLLPTALRPGNEQCFSGSATDNEGIMVLFYTAHEPINTPPYYSESQNMAFSFDGINFQKYKDNPVSLYAPKGSVEFRDPKIWKNGNYWYVVLGSKSADYRGMALLYRSKNMTSWQFKSVLAKSCGQVGHMWENPDFFEINGKFILLISPKGIINKGDRFKNTYQTGYVIGSFDYDTCKFKPETYFQEIDFGHDFYATQTTEHNGKRYLIAWFGMWDSPHPEDAEGWLGAMTLVRELDLIGSRLLMKPVEAITKLRQKFILEGEFKHNAILKFEKTAEIIVNIKLDMDIELEIVGAYGGDQITVRWNATNGKVMVVRSGDVRQVKWRPLDAVIWRIFLDASSLELFCGDGEVVFSSRIYPSGDWRVTNRSRQSLFVRAYTLKKSIYNEQSERTDSKVEKSLIGKNNKVNLDLTNFVEQY</sequence>
<feature type="domain" description="Glycosyl hydrolase family 32 N-terminal" evidence="5">
    <location>
        <begin position="32"/>
        <end position="329"/>
    </location>
</feature>
<evidence type="ECO:0000313" key="8">
    <source>
        <dbReference type="Proteomes" id="UP001231518"/>
    </source>
</evidence>
<dbReference type="NCBIfam" id="TIGR01322">
    <property type="entry name" value="scrB_fam"/>
    <property type="match status" value="1"/>
</dbReference>
<dbReference type="EMBL" id="JARGEI010000006">
    <property type="protein sequence ID" value="KAJ8730396.1"/>
    <property type="molecule type" value="Genomic_DNA"/>
</dbReference>
<dbReference type="InterPro" id="IPR013189">
    <property type="entry name" value="Glyco_hydro_32_C"/>
</dbReference>
<organism evidence="7 8">
    <name type="scientific">Mythimna separata</name>
    <name type="common">Oriental armyworm</name>
    <name type="synonym">Pseudaletia separata</name>
    <dbReference type="NCBI Taxonomy" id="271217"/>
    <lineage>
        <taxon>Eukaryota</taxon>
        <taxon>Metazoa</taxon>
        <taxon>Ecdysozoa</taxon>
        <taxon>Arthropoda</taxon>
        <taxon>Hexapoda</taxon>
        <taxon>Insecta</taxon>
        <taxon>Pterygota</taxon>
        <taxon>Neoptera</taxon>
        <taxon>Endopterygota</taxon>
        <taxon>Lepidoptera</taxon>
        <taxon>Glossata</taxon>
        <taxon>Ditrysia</taxon>
        <taxon>Noctuoidea</taxon>
        <taxon>Noctuidae</taxon>
        <taxon>Noctuinae</taxon>
        <taxon>Hadenini</taxon>
        <taxon>Mythimna</taxon>
    </lineage>
</organism>
<dbReference type="InterPro" id="IPR051214">
    <property type="entry name" value="GH32_Enzymes"/>
</dbReference>
<dbReference type="SUPFAM" id="SSF75005">
    <property type="entry name" value="Arabinanase/levansucrase/invertase"/>
    <property type="match status" value="1"/>
</dbReference>
<evidence type="ECO:0000256" key="3">
    <source>
        <dbReference type="ARBA" id="ARBA00023295"/>
    </source>
</evidence>
<keyword evidence="8" id="KW-1185">Reference proteome</keyword>
<dbReference type="Pfam" id="PF08244">
    <property type="entry name" value="Glyco_hydro_32C"/>
    <property type="match status" value="1"/>
</dbReference>
<dbReference type="InterPro" id="IPR013320">
    <property type="entry name" value="ConA-like_dom_sf"/>
</dbReference>